<dbReference type="CDD" id="cd07906">
    <property type="entry name" value="Adenylation_DNA_ligase_LigD_LigC"/>
    <property type="match status" value="1"/>
</dbReference>
<dbReference type="PROSITE" id="PS50160">
    <property type="entry name" value="DNA_LIGASE_A3"/>
    <property type="match status" value="1"/>
</dbReference>
<dbReference type="SUPFAM" id="SSF50249">
    <property type="entry name" value="Nucleic acid-binding proteins"/>
    <property type="match status" value="1"/>
</dbReference>
<evidence type="ECO:0000256" key="2">
    <source>
        <dbReference type="ARBA" id="ARBA00012727"/>
    </source>
</evidence>
<keyword evidence="24" id="KW-1185">Reference proteome</keyword>
<keyword evidence="14" id="KW-0238">DNA-binding</keyword>
<evidence type="ECO:0000256" key="1">
    <source>
        <dbReference type="ARBA" id="ARBA00001936"/>
    </source>
</evidence>
<keyword evidence="3 23" id="KW-0436">Ligase</keyword>
<keyword evidence="13" id="KW-0239">DNA-directed DNA polymerase</keyword>
<evidence type="ECO:0000256" key="4">
    <source>
        <dbReference type="ARBA" id="ARBA00022679"/>
    </source>
</evidence>
<evidence type="ECO:0000256" key="3">
    <source>
        <dbReference type="ARBA" id="ARBA00022598"/>
    </source>
</evidence>
<evidence type="ECO:0000256" key="20">
    <source>
        <dbReference type="ARBA" id="ARBA00034003"/>
    </source>
</evidence>
<keyword evidence="18" id="KW-0511">Multifunctional enzyme</keyword>
<dbReference type="InterPro" id="IPR014145">
    <property type="entry name" value="LigD_pol_dom"/>
</dbReference>
<keyword evidence="11" id="KW-0269">Exonuclease</keyword>
<dbReference type="NCBIfam" id="TIGR02777">
    <property type="entry name" value="LigD_PE_dom"/>
    <property type="match status" value="1"/>
</dbReference>
<evidence type="ECO:0000259" key="22">
    <source>
        <dbReference type="PROSITE" id="PS50160"/>
    </source>
</evidence>
<dbReference type="NCBIfam" id="TIGR02779">
    <property type="entry name" value="NHEJ_ligase_lig"/>
    <property type="match status" value="1"/>
</dbReference>
<dbReference type="GO" id="GO:0003677">
    <property type="term" value="F:DNA binding"/>
    <property type="evidence" value="ECO:0007669"/>
    <property type="project" value="UniProtKB-KW"/>
</dbReference>
<evidence type="ECO:0000256" key="12">
    <source>
        <dbReference type="ARBA" id="ARBA00022840"/>
    </source>
</evidence>
<dbReference type="Gene3D" id="3.30.1490.70">
    <property type="match status" value="1"/>
</dbReference>
<evidence type="ECO:0000256" key="13">
    <source>
        <dbReference type="ARBA" id="ARBA00022932"/>
    </source>
</evidence>
<dbReference type="InterPro" id="IPR014143">
    <property type="entry name" value="NHEJ_ligase_prk"/>
</dbReference>
<dbReference type="EC" id="6.5.1.1" evidence="2"/>
<evidence type="ECO:0000256" key="8">
    <source>
        <dbReference type="ARBA" id="ARBA00022741"/>
    </source>
</evidence>
<keyword evidence="15" id="KW-0233">DNA recombination</keyword>
<keyword evidence="8" id="KW-0547">Nucleotide-binding</keyword>
<dbReference type="GO" id="GO:0046872">
    <property type="term" value="F:metal ion binding"/>
    <property type="evidence" value="ECO:0007669"/>
    <property type="project" value="UniProtKB-KW"/>
</dbReference>
<keyword evidence="17" id="KW-0464">Manganese</keyword>
<dbReference type="InterPro" id="IPR014146">
    <property type="entry name" value="LigD_ligase_dom"/>
</dbReference>
<keyword evidence="9" id="KW-0227">DNA damage</keyword>
<dbReference type="GO" id="GO:0006281">
    <property type="term" value="P:DNA repair"/>
    <property type="evidence" value="ECO:0007669"/>
    <property type="project" value="UniProtKB-KW"/>
</dbReference>
<dbReference type="Gene3D" id="2.40.50.140">
    <property type="entry name" value="Nucleic acid-binding proteins"/>
    <property type="match status" value="1"/>
</dbReference>
<organism evidence="23 24">
    <name type="scientific">Solimonas fluminis</name>
    <dbReference type="NCBI Taxonomy" id="2086571"/>
    <lineage>
        <taxon>Bacteria</taxon>
        <taxon>Pseudomonadati</taxon>
        <taxon>Pseudomonadota</taxon>
        <taxon>Gammaproteobacteria</taxon>
        <taxon>Nevskiales</taxon>
        <taxon>Nevskiaceae</taxon>
        <taxon>Solimonas</taxon>
    </lineage>
</organism>
<dbReference type="GO" id="GO:0006310">
    <property type="term" value="P:DNA recombination"/>
    <property type="evidence" value="ECO:0007669"/>
    <property type="project" value="UniProtKB-KW"/>
</dbReference>
<dbReference type="AlphaFoldDB" id="A0A2S5TAN4"/>
<dbReference type="GO" id="GO:0004527">
    <property type="term" value="F:exonuclease activity"/>
    <property type="evidence" value="ECO:0007669"/>
    <property type="project" value="UniProtKB-KW"/>
</dbReference>
<keyword evidence="16" id="KW-0234">DNA repair</keyword>
<evidence type="ECO:0000256" key="9">
    <source>
        <dbReference type="ARBA" id="ARBA00022763"/>
    </source>
</evidence>
<evidence type="ECO:0000256" key="18">
    <source>
        <dbReference type="ARBA" id="ARBA00023268"/>
    </source>
</evidence>
<protein>
    <recommendedName>
        <fullName evidence="2">DNA ligase (ATP)</fullName>
        <ecNumber evidence="2">6.5.1.1</ecNumber>
    </recommendedName>
    <alternativeName>
        <fullName evidence="19">NHEJ DNA polymerase</fullName>
    </alternativeName>
</protein>
<dbReference type="OrthoDB" id="9802472at2"/>
<feature type="region of interest" description="Disordered" evidence="21">
    <location>
        <begin position="540"/>
        <end position="562"/>
    </location>
</feature>
<gene>
    <name evidence="23" type="primary">ligD</name>
    <name evidence="23" type="ORF">C3942_20200</name>
</gene>
<dbReference type="Proteomes" id="UP000238220">
    <property type="component" value="Unassembled WGS sequence"/>
</dbReference>
<dbReference type="Pfam" id="PF21686">
    <property type="entry name" value="LigD_Prim-Pol"/>
    <property type="match status" value="1"/>
</dbReference>
<evidence type="ECO:0000256" key="10">
    <source>
        <dbReference type="ARBA" id="ARBA00022801"/>
    </source>
</evidence>
<evidence type="ECO:0000256" key="6">
    <source>
        <dbReference type="ARBA" id="ARBA00022722"/>
    </source>
</evidence>
<dbReference type="InterPro" id="IPR052171">
    <property type="entry name" value="NHEJ_LigD"/>
</dbReference>
<dbReference type="SUPFAM" id="SSF56091">
    <property type="entry name" value="DNA ligase/mRNA capping enzyme, catalytic domain"/>
    <property type="match status" value="1"/>
</dbReference>
<dbReference type="CDD" id="cd04862">
    <property type="entry name" value="PaeLigD_Pol_like"/>
    <property type="match status" value="1"/>
</dbReference>
<feature type="domain" description="ATP-dependent DNA ligase family profile" evidence="22">
    <location>
        <begin position="322"/>
        <end position="414"/>
    </location>
</feature>
<evidence type="ECO:0000256" key="15">
    <source>
        <dbReference type="ARBA" id="ARBA00023172"/>
    </source>
</evidence>
<evidence type="ECO:0000256" key="19">
    <source>
        <dbReference type="ARBA" id="ARBA00029943"/>
    </source>
</evidence>
<dbReference type="Pfam" id="PF04679">
    <property type="entry name" value="DNA_ligase_A_C"/>
    <property type="match status" value="1"/>
</dbReference>
<dbReference type="GO" id="GO:0003887">
    <property type="term" value="F:DNA-directed DNA polymerase activity"/>
    <property type="evidence" value="ECO:0007669"/>
    <property type="project" value="UniProtKB-KW"/>
</dbReference>
<dbReference type="PANTHER" id="PTHR42705">
    <property type="entry name" value="BIFUNCTIONAL NON-HOMOLOGOUS END JOINING PROTEIN LIGD"/>
    <property type="match status" value="1"/>
</dbReference>
<evidence type="ECO:0000256" key="11">
    <source>
        <dbReference type="ARBA" id="ARBA00022839"/>
    </source>
</evidence>
<dbReference type="InterPro" id="IPR012309">
    <property type="entry name" value="DNA_ligase_ATP-dep_C"/>
</dbReference>
<dbReference type="InterPro" id="IPR012310">
    <property type="entry name" value="DNA_ligase_ATP-dep_cent"/>
</dbReference>
<dbReference type="NCBIfam" id="TIGR02778">
    <property type="entry name" value="ligD_pol"/>
    <property type="match status" value="1"/>
</dbReference>
<accession>A0A2S5TAN4</accession>
<evidence type="ECO:0000256" key="21">
    <source>
        <dbReference type="SAM" id="MobiDB-lite"/>
    </source>
</evidence>
<dbReference type="EMBL" id="PSNW01000016">
    <property type="protein sequence ID" value="PPE72022.1"/>
    <property type="molecule type" value="Genomic_DNA"/>
</dbReference>
<reference evidence="23 24" key="1">
    <citation type="submission" date="2018-02" db="EMBL/GenBank/DDBJ databases">
        <title>Genome sequencing of Solimonas sp. HR-BB.</title>
        <authorList>
            <person name="Lee Y."/>
            <person name="Jeon C.O."/>
        </authorList>
    </citation>
    <scope>NUCLEOTIDE SEQUENCE [LARGE SCALE GENOMIC DNA]</scope>
    <source>
        <strain evidence="23 24">HR-BB</strain>
    </source>
</reference>
<comment type="cofactor">
    <cofactor evidence="1">
        <name>Mn(2+)</name>
        <dbReference type="ChEBI" id="CHEBI:29035"/>
    </cofactor>
</comment>
<dbReference type="InterPro" id="IPR012340">
    <property type="entry name" value="NA-bd_OB-fold"/>
</dbReference>
<keyword evidence="7" id="KW-0479">Metal-binding</keyword>
<dbReference type="PANTHER" id="PTHR42705:SF2">
    <property type="entry name" value="BIFUNCTIONAL NON-HOMOLOGOUS END JOINING PROTEIN LIGD"/>
    <property type="match status" value="1"/>
</dbReference>
<dbReference type="Pfam" id="PF13298">
    <property type="entry name" value="LigD_N"/>
    <property type="match status" value="1"/>
</dbReference>
<name>A0A2S5TAN4_9GAMM</name>
<dbReference type="InterPro" id="IPR033651">
    <property type="entry name" value="PaeLigD_Pol-like"/>
</dbReference>
<dbReference type="Gene3D" id="3.90.920.10">
    <property type="entry name" value="DNA primase, PRIM domain"/>
    <property type="match status" value="1"/>
</dbReference>
<dbReference type="CDD" id="cd07971">
    <property type="entry name" value="OBF_DNA_ligase_LigD"/>
    <property type="match status" value="1"/>
</dbReference>
<evidence type="ECO:0000256" key="17">
    <source>
        <dbReference type="ARBA" id="ARBA00023211"/>
    </source>
</evidence>
<dbReference type="GO" id="GO:0005524">
    <property type="term" value="F:ATP binding"/>
    <property type="evidence" value="ECO:0007669"/>
    <property type="project" value="UniProtKB-KW"/>
</dbReference>
<evidence type="ECO:0000256" key="14">
    <source>
        <dbReference type="ARBA" id="ARBA00023125"/>
    </source>
</evidence>
<comment type="catalytic activity">
    <reaction evidence="20">
        <text>ATP + (deoxyribonucleotide)n-3'-hydroxyl + 5'-phospho-(deoxyribonucleotide)m = (deoxyribonucleotide)n+m + AMP + diphosphate.</text>
        <dbReference type="EC" id="6.5.1.1"/>
    </reaction>
</comment>
<evidence type="ECO:0000256" key="5">
    <source>
        <dbReference type="ARBA" id="ARBA00022695"/>
    </source>
</evidence>
<dbReference type="NCBIfam" id="NF004628">
    <property type="entry name" value="PRK05972.1"/>
    <property type="match status" value="1"/>
</dbReference>
<dbReference type="Gene3D" id="3.30.470.30">
    <property type="entry name" value="DNA ligase/mRNA capping enzyme"/>
    <property type="match status" value="1"/>
</dbReference>
<keyword evidence="4" id="KW-0808">Transferase</keyword>
<proteinExistence type="predicted"/>
<keyword evidence="5" id="KW-0548">Nucleotidyltransferase</keyword>
<dbReference type="GO" id="GO:0003910">
    <property type="term" value="F:DNA ligase (ATP) activity"/>
    <property type="evidence" value="ECO:0007669"/>
    <property type="project" value="UniProtKB-EC"/>
</dbReference>
<dbReference type="NCBIfam" id="TIGR02776">
    <property type="entry name" value="NHEJ_ligase_prk"/>
    <property type="match status" value="1"/>
</dbReference>
<keyword evidence="6" id="KW-0540">Nuclease</keyword>
<dbReference type="RefSeq" id="WP_104232178.1">
    <property type="nucleotide sequence ID" value="NZ_PSNW01000016.1"/>
</dbReference>
<evidence type="ECO:0000256" key="7">
    <source>
        <dbReference type="ARBA" id="ARBA00022723"/>
    </source>
</evidence>
<comment type="caution">
    <text evidence="23">The sequence shown here is derived from an EMBL/GenBank/DDBJ whole genome shotgun (WGS) entry which is preliminary data.</text>
</comment>
<sequence length="833" mass="92092">MSPAAGPAARAGGALGLYNAKRDFRVTTEPRGAKARSKGRSFVIQQHDATRMHYDFRLELGGVLLSWAVPKGPSLDPKDKRLAVQTEDHPVTYRNFEGNIPEGEYGGGPVIVWDRGSWEPEGDPREGLRKGHLGFSLAGEKLRGRYSLVRLRGAVAEGPRSQWLLIKHADEHARKGKAAEITRLRPESVITGRTVGQVEAVQPVAARARPARKTAKAAPMPPLDGLEPQLATLVDRPPGDDGWVYEVKFDGYRLLASVENGRVQLRSRNGLDWTATLPRIRDALGKLKLKQAILDGELCYIDERGLSSFQKLQNALPRGTGEPRDAGRLFLYLFDILFHDGADVRGEPLLERKHRLRLALGKRPPAALRYSDHLESDGRTALLQACSSQLEGLIAKRSDAPYRSGRSRDWLKLKCQKRQEFVIAGMIKASGSREGFRSLVLATRTGRELRYAGRVGTGFTQQSLRDLAARLASRVTEKPTLDEHPRLPGVVWVRPDLVCEVEYTEITAEGSLRHPSFQGLREDKPARQVKLEKPLRLEKAMSPEKAPDDGGDTVGGVRISSPGRVMDEKSGITKLELARYHDAVSGWFMPYAANRPLALVRCPQGNAEQCFFQKHRMQGVGPHVGQARAGDQQVLHVDDVTGVLELVQFNVVEFHAWGASMRALERPDWLVIDLDPDTALGFARVVEAALEVRDALARLKLKSWVKTTGGKGLHVCVPLKPRAGWATVKAFAHALAQSLAQQDPDRYVATLSKAKRAGKIFIDYLRNGEGATAVLPYSPRSRPGMTVAMPVAWKDLKHVRPQEFTLQTVPGILAKRRSDPWKDFLASPQSLPA</sequence>
<keyword evidence="10" id="KW-0378">Hydrolase</keyword>
<evidence type="ECO:0000313" key="23">
    <source>
        <dbReference type="EMBL" id="PPE72022.1"/>
    </source>
</evidence>
<dbReference type="Pfam" id="PF01068">
    <property type="entry name" value="DNA_ligase_A_M"/>
    <property type="match status" value="1"/>
</dbReference>
<evidence type="ECO:0000313" key="24">
    <source>
        <dbReference type="Proteomes" id="UP000238220"/>
    </source>
</evidence>
<evidence type="ECO:0000256" key="16">
    <source>
        <dbReference type="ARBA" id="ARBA00023204"/>
    </source>
</evidence>
<dbReference type="InterPro" id="IPR014144">
    <property type="entry name" value="LigD_PE_domain"/>
</dbReference>
<keyword evidence="12" id="KW-0067">ATP-binding</keyword>